<reference evidence="1" key="2">
    <citation type="submission" date="2020-09" db="EMBL/GenBank/DDBJ databases">
        <authorList>
            <person name="Sun Q."/>
            <person name="Ohkuma M."/>
        </authorList>
    </citation>
    <scope>NUCLEOTIDE SEQUENCE</scope>
    <source>
        <strain evidence="1">JCM 30804</strain>
    </source>
</reference>
<dbReference type="PROSITE" id="PS51257">
    <property type="entry name" value="PROKAR_LIPOPROTEIN"/>
    <property type="match status" value="1"/>
</dbReference>
<evidence type="ECO:0000313" key="1">
    <source>
        <dbReference type="EMBL" id="GGI85347.1"/>
    </source>
</evidence>
<dbReference type="RefSeq" id="WP_188921119.1">
    <property type="nucleotide sequence ID" value="NZ_BMPZ01000006.1"/>
</dbReference>
<evidence type="ECO:0000313" key="2">
    <source>
        <dbReference type="Proteomes" id="UP000613743"/>
    </source>
</evidence>
<dbReference type="Proteomes" id="UP000613743">
    <property type="component" value="Unassembled WGS sequence"/>
</dbReference>
<keyword evidence="2" id="KW-1185">Reference proteome</keyword>
<proteinExistence type="predicted"/>
<protein>
    <submittedName>
        <fullName evidence="1">Uncharacterized protein</fullName>
    </submittedName>
</protein>
<name>A0A917JUN8_9GAMM</name>
<comment type="caution">
    <text evidence="1">The sequence shown here is derived from an EMBL/GenBank/DDBJ whole genome shotgun (WGS) entry which is preliminary data.</text>
</comment>
<gene>
    <name evidence="1" type="ORF">GCM10009332_23340</name>
</gene>
<dbReference type="AlphaFoldDB" id="A0A917JUN8"/>
<reference evidence="1" key="1">
    <citation type="journal article" date="2014" name="Int. J. Syst. Evol. Microbiol.">
        <title>Complete genome sequence of Corynebacterium casei LMG S-19264T (=DSM 44701T), isolated from a smear-ripened cheese.</title>
        <authorList>
            <consortium name="US DOE Joint Genome Institute (JGI-PGF)"/>
            <person name="Walter F."/>
            <person name="Albersmeier A."/>
            <person name="Kalinowski J."/>
            <person name="Ruckert C."/>
        </authorList>
    </citation>
    <scope>NUCLEOTIDE SEQUENCE</scope>
    <source>
        <strain evidence="1">JCM 30804</strain>
    </source>
</reference>
<accession>A0A917JUN8</accession>
<dbReference type="EMBL" id="BMPZ01000006">
    <property type="protein sequence ID" value="GGI85347.1"/>
    <property type="molecule type" value="Genomic_DNA"/>
</dbReference>
<organism evidence="1 2">
    <name type="scientific">Shewanella gelidii</name>
    <dbReference type="NCBI Taxonomy" id="1642821"/>
    <lineage>
        <taxon>Bacteria</taxon>
        <taxon>Pseudomonadati</taxon>
        <taxon>Pseudomonadota</taxon>
        <taxon>Gammaproteobacteria</taxon>
        <taxon>Alteromonadales</taxon>
        <taxon>Shewanellaceae</taxon>
        <taxon>Shewanella</taxon>
    </lineage>
</organism>
<sequence>MSEQTPKITAKLSILAALTIGMMGCQLIQAPEPAHMSAITQKAYTELQQSVSQLMGGQRVYIGNSAFQNSHILAIEREPKVGPDGHLLQGRVMEKPTIFHLLKASETCILINTKTNESIALLHAQCQITKRDE</sequence>